<proteinExistence type="inferred from homology"/>
<feature type="signal peptide" evidence="2">
    <location>
        <begin position="1"/>
        <end position="42"/>
    </location>
</feature>
<dbReference type="STRING" id="365044.Pnap_3807"/>
<organism evidence="3 4">
    <name type="scientific">Polaromonas naphthalenivorans (strain CJ2)</name>
    <dbReference type="NCBI Taxonomy" id="365044"/>
    <lineage>
        <taxon>Bacteria</taxon>
        <taxon>Pseudomonadati</taxon>
        <taxon>Pseudomonadota</taxon>
        <taxon>Betaproteobacteria</taxon>
        <taxon>Burkholderiales</taxon>
        <taxon>Comamonadaceae</taxon>
        <taxon>Polaromonas</taxon>
    </lineage>
</organism>
<accession>A1VTX5</accession>
<dbReference type="EMBL" id="CP000529">
    <property type="protein sequence ID" value="ABM39103.1"/>
    <property type="molecule type" value="Genomic_DNA"/>
</dbReference>
<comment type="similarity">
    <text evidence="1">Belongs to the UPF0065 (bug) family.</text>
</comment>
<gene>
    <name evidence="3" type="ordered locus">Pnap_3807</name>
</gene>
<dbReference type="PANTHER" id="PTHR42928:SF5">
    <property type="entry name" value="BLR1237 PROTEIN"/>
    <property type="match status" value="1"/>
</dbReference>
<keyword evidence="2" id="KW-0732">Signal</keyword>
<dbReference type="KEGG" id="pna:Pnap_3807"/>
<protein>
    <submittedName>
        <fullName evidence="3">Uncharacterized protein UPF0065</fullName>
    </submittedName>
</protein>
<dbReference type="HOGENOM" id="CLU_045683_0_0_4"/>
<evidence type="ECO:0000313" key="3">
    <source>
        <dbReference type="EMBL" id="ABM39103.1"/>
    </source>
</evidence>
<dbReference type="OrthoDB" id="8678477at2"/>
<dbReference type="RefSeq" id="WP_011803169.1">
    <property type="nucleotide sequence ID" value="NC_008781.1"/>
</dbReference>
<dbReference type="Pfam" id="PF03401">
    <property type="entry name" value="TctC"/>
    <property type="match status" value="1"/>
</dbReference>
<dbReference type="Gene3D" id="3.40.190.150">
    <property type="entry name" value="Bordetella uptake gene, domain 1"/>
    <property type="match status" value="1"/>
</dbReference>
<dbReference type="Gene3D" id="3.40.190.10">
    <property type="entry name" value="Periplasmic binding protein-like II"/>
    <property type="match status" value="1"/>
</dbReference>
<name>A1VTX5_POLNA</name>
<evidence type="ECO:0000256" key="2">
    <source>
        <dbReference type="SAM" id="SignalP"/>
    </source>
</evidence>
<dbReference type="AlphaFoldDB" id="A1VTX5"/>
<dbReference type="PIRSF" id="PIRSF017082">
    <property type="entry name" value="YflP"/>
    <property type="match status" value="1"/>
</dbReference>
<dbReference type="eggNOG" id="COG3181">
    <property type="taxonomic scope" value="Bacteria"/>
</dbReference>
<dbReference type="Proteomes" id="UP000000644">
    <property type="component" value="Chromosome"/>
</dbReference>
<dbReference type="CDD" id="cd13578">
    <property type="entry name" value="PBP2_Bug27"/>
    <property type="match status" value="1"/>
</dbReference>
<sequence length="341" mass="35892">MPHSLTAPHFSLKPSTHSRVVKPWLAGLSMALLSAASGQALAQDWPTKNITIVVPTAAGGANDAMARIIGQGLSARLGKGVIVENKAGANGAIASEYVARAAPDGYTIMFGYIATHGINPALQKLKYDPVTDFEPIGMVAASPTVLVVNNAVAAKNVKELVQVIKAKPGTFNYASAGNGTAPHIAGELFKLSAGVDVLSVPYKGSAPAVVDTIAGNTQLMFPSLFTAYPHVKEGRLRALGIAGEKRSLLLPDVPTLAEQGVANVNMSQWYAMFAPARTPKAVVERINREMNSVLADKAVQKKIQDQGAEVETGTPEQLKTLVQKEAVRWKSVIAAAKIKAE</sequence>
<dbReference type="PANTHER" id="PTHR42928">
    <property type="entry name" value="TRICARBOXYLATE-BINDING PROTEIN"/>
    <property type="match status" value="1"/>
</dbReference>
<reference evidence="4" key="1">
    <citation type="journal article" date="2009" name="Environ. Microbiol.">
        <title>The genome of Polaromonas naphthalenivorans strain CJ2, isolated from coal tar-contaminated sediment, reveals physiological and metabolic versatility and evolution through extensive horizontal gene transfer.</title>
        <authorList>
            <person name="Yagi J.M."/>
            <person name="Sims D."/>
            <person name="Brettin T."/>
            <person name="Bruce D."/>
            <person name="Madsen E.L."/>
        </authorList>
    </citation>
    <scope>NUCLEOTIDE SEQUENCE [LARGE SCALE GENOMIC DNA]</scope>
    <source>
        <strain evidence="4">CJ2</strain>
    </source>
</reference>
<evidence type="ECO:0000256" key="1">
    <source>
        <dbReference type="ARBA" id="ARBA00006987"/>
    </source>
</evidence>
<dbReference type="InterPro" id="IPR005064">
    <property type="entry name" value="BUG"/>
</dbReference>
<feature type="chain" id="PRO_5002639295" evidence="2">
    <location>
        <begin position="43"/>
        <end position="341"/>
    </location>
</feature>
<dbReference type="SUPFAM" id="SSF53850">
    <property type="entry name" value="Periplasmic binding protein-like II"/>
    <property type="match status" value="1"/>
</dbReference>
<keyword evidence="4" id="KW-1185">Reference proteome</keyword>
<evidence type="ECO:0000313" key="4">
    <source>
        <dbReference type="Proteomes" id="UP000000644"/>
    </source>
</evidence>
<dbReference type="InterPro" id="IPR042100">
    <property type="entry name" value="Bug_dom1"/>
</dbReference>